<feature type="binding site" evidence="2">
    <location>
        <position position="10"/>
    </location>
    <ligand>
        <name>prephenate</name>
        <dbReference type="ChEBI" id="CHEBI:29934"/>
    </ligand>
</feature>
<dbReference type="EMBL" id="WNKU01000001">
    <property type="protein sequence ID" value="MTV47415.1"/>
    <property type="molecule type" value="Genomic_DNA"/>
</dbReference>
<name>A0A6I3SD34_HELMO</name>
<dbReference type="InterPro" id="IPR035959">
    <property type="entry name" value="RutC-like_sf"/>
</dbReference>
<dbReference type="PANTHER" id="PTHR21164">
    <property type="entry name" value="CHORISMATE MUTASE"/>
    <property type="match status" value="1"/>
</dbReference>
<evidence type="ECO:0000256" key="2">
    <source>
        <dbReference type="PIRSR" id="PIRSR005965-1"/>
    </source>
</evidence>
<dbReference type="Proteomes" id="UP000430670">
    <property type="component" value="Unassembled WGS sequence"/>
</dbReference>
<dbReference type="GO" id="GO:0046417">
    <property type="term" value="P:chorismate metabolic process"/>
    <property type="evidence" value="ECO:0007669"/>
    <property type="project" value="TreeGrafter"/>
</dbReference>
<evidence type="ECO:0000313" key="5">
    <source>
        <dbReference type="Proteomes" id="UP000430670"/>
    </source>
</evidence>
<dbReference type="PROSITE" id="PS51167">
    <property type="entry name" value="CHORISMATE_MUT_1"/>
    <property type="match status" value="1"/>
</dbReference>
<evidence type="ECO:0000256" key="3">
    <source>
        <dbReference type="PROSITE-ProRule" id="PRU00514"/>
    </source>
</evidence>
<keyword evidence="2 3" id="KW-0057">Aromatic amino acid biosynthesis</keyword>
<dbReference type="Gene3D" id="3.30.1330.40">
    <property type="entry name" value="RutC-like"/>
    <property type="match status" value="1"/>
</dbReference>
<dbReference type="EC" id="5.4.99.5" evidence="1 3"/>
<dbReference type="Pfam" id="PF07736">
    <property type="entry name" value="CM_1"/>
    <property type="match status" value="1"/>
</dbReference>
<organism evidence="4 5">
    <name type="scientific">Heliobacterium mobile</name>
    <name type="common">Heliobacillus mobilis</name>
    <dbReference type="NCBI Taxonomy" id="28064"/>
    <lineage>
        <taxon>Bacteria</taxon>
        <taxon>Bacillati</taxon>
        <taxon>Bacillota</taxon>
        <taxon>Clostridia</taxon>
        <taxon>Eubacteriales</taxon>
        <taxon>Heliobacteriaceae</taxon>
        <taxon>Heliobacterium</taxon>
    </lineage>
</organism>
<gene>
    <name evidence="4" type="primary">aroH</name>
    <name evidence="4" type="ORF">GJ688_00295</name>
</gene>
<dbReference type="PIRSF" id="PIRSF005965">
    <property type="entry name" value="Chor_mut_AroH"/>
    <property type="match status" value="1"/>
</dbReference>
<dbReference type="GO" id="GO:0004106">
    <property type="term" value="F:chorismate mutase activity"/>
    <property type="evidence" value="ECO:0007669"/>
    <property type="project" value="UniProtKB-UniRule"/>
</dbReference>
<proteinExistence type="predicted"/>
<reference evidence="4 5" key="1">
    <citation type="submission" date="2019-11" db="EMBL/GenBank/DDBJ databases">
        <title>Whole-genome sequence of a the green, strictly anaerobic photosynthetic bacterium Heliobacillus mobilis DSM 6151.</title>
        <authorList>
            <person name="Kyndt J.A."/>
            <person name="Meyer T.E."/>
        </authorList>
    </citation>
    <scope>NUCLEOTIDE SEQUENCE [LARGE SCALE GENOMIC DNA]</scope>
    <source>
        <strain evidence="4 5">DSM 6151</strain>
    </source>
</reference>
<dbReference type="NCBIfam" id="TIGR01796">
    <property type="entry name" value="CM_mono_aroH"/>
    <property type="match status" value="1"/>
</dbReference>
<evidence type="ECO:0000256" key="1">
    <source>
        <dbReference type="NCBIfam" id="TIGR01796"/>
    </source>
</evidence>
<comment type="catalytic activity">
    <reaction evidence="3">
        <text>chorismate = prephenate</text>
        <dbReference type="Rhea" id="RHEA:13897"/>
        <dbReference type="ChEBI" id="CHEBI:29748"/>
        <dbReference type="ChEBI" id="CHEBI:29934"/>
        <dbReference type="EC" id="5.4.99.5"/>
    </reaction>
</comment>
<dbReference type="UniPathway" id="UPA00120">
    <property type="reaction ID" value="UER00203"/>
</dbReference>
<keyword evidence="2 3" id="KW-0028">Amino-acid biosynthesis</keyword>
<keyword evidence="5" id="KW-1185">Reference proteome</keyword>
<comment type="caution">
    <text evidence="4">The sequence shown here is derived from an EMBL/GenBank/DDBJ whole genome shotgun (WGS) entry which is preliminary data.</text>
</comment>
<accession>A0A6I3SD34</accession>
<feature type="binding site" evidence="2">
    <location>
        <position position="92"/>
    </location>
    <ligand>
        <name>prephenate</name>
        <dbReference type="ChEBI" id="CHEBI:29934"/>
    </ligand>
</feature>
<keyword evidence="3 4" id="KW-0413">Isomerase</keyword>
<sequence length="126" mass="13977">MTVNYVRGLRGAVTVEENNREAIGQATRELLTELLDANELQLDDIASAFFTVTPDLNEGFPAYTAREMGWHQVPLMCAREIDVPGALPRCVRVLLHINTSKGQEDMVHVYLGGAAKLRPDLNRKDG</sequence>
<dbReference type="SUPFAM" id="SSF55298">
    <property type="entry name" value="YjgF-like"/>
    <property type="match status" value="1"/>
</dbReference>
<dbReference type="CDD" id="cd02185">
    <property type="entry name" value="AroH"/>
    <property type="match status" value="1"/>
</dbReference>
<feature type="binding site" evidence="2">
    <location>
        <position position="110"/>
    </location>
    <ligand>
        <name>prephenate</name>
        <dbReference type="ChEBI" id="CHEBI:29934"/>
    </ligand>
</feature>
<evidence type="ECO:0000313" key="4">
    <source>
        <dbReference type="EMBL" id="MTV47415.1"/>
    </source>
</evidence>
<dbReference type="PANTHER" id="PTHR21164:SF0">
    <property type="entry name" value="CHORISMATE MUTASE AROH"/>
    <property type="match status" value="1"/>
</dbReference>
<dbReference type="OrthoDB" id="9802232at2"/>
<dbReference type="GO" id="GO:0009073">
    <property type="term" value="P:aromatic amino acid family biosynthetic process"/>
    <property type="evidence" value="ECO:0007669"/>
    <property type="project" value="UniProtKB-UniRule"/>
</dbReference>
<dbReference type="GO" id="GO:0008652">
    <property type="term" value="P:amino acid biosynthetic process"/>
    <property type="evidence" value="ECO:0007669"/>
    <property type="project" value="UniProtKB-UniRule"/>
</dbReference>
<dbReference type="InterPro" id="IPR008243">
    <property type="entry name" value="Chorismate_mutase_AroH"/>
</dbReference>
<dbReference type="AlphaFoldDB" id="A0A6I3SD34"/>
<protein>
    <recommendedName>
        <fullName evidence="1 3">chorismate mutase</fullName>
        <ecNumber evidence="1 3">5.4.99.5</ecNumber>
    </recommendedName>
</protein>
<dbReference type="RefSeq" id="WP_155474542.1">
    <property type="nucleotide sequence ID" value="NZ_WNKU01000001.1"/>
</dbReference>